<comment type="caution">
    <text evidence="4">The sequence shown here is derived from an EMBL/GenBank/DDBJ whole genome shotgun (WGS) entry which is preliminary data.</text>
</comment>
<dbReference type="Pfam" id="PF22780">
    <property type="entry name" value="HI0933_like_1st"/>
    <property type="match status" value="1"/>
</dbReference>
<dbReference type="InterPro" id="IPR036188">
    <property type="entry name" value="FAD/NAD-bd_sf"/>
</dbReference>
<evidence type="ECO:0000313" key="4">
    <source>
        <dbReference type="EMBL" id="RCK78274.1"/>
    </source>
</evidence>
<organism evidence="4 5">
    <name type="scientific">Candidatus Ozemobacter sibiricus</name>
    <dbReference type="NCBI Taxonomy" id="2268124"/>
    <lineage>
        <taxon>Bacteria</taxon>
        <taxon>Candidatus Ozemobacteria</taxon>
        <taxon>Candidatus Ozemobacterales</taxon>
        <taxon>Candidatus Ozemobacteraceae</taxon>
        <taxon>Candidatus Ozemobacter</taxon>
    </lineage>
</organism>
<dbReference type="SUPFAM" id="SSF51905">
    <property type="entry name" value="FAD/NAD(P)-binding domain"/>
    <property type="match status" value="1"/>
</dbReference>
<dbReference type="InterPro" id="IPR057661">
    <property type="entry name" value="RsdA/BaiN/AoA(So)_Rossmann"/>
</dbReference>
<dbReference type="Gene3D" id="3.50.50.60">
    <property type="entry name" value="FAD/NAD(P)-binding domain"/>
    <property type="match status" value="3"/>
</dbReference>
<dbReference type="Pfam" id="PF03486">
    <property type="entry name" value="HI0933_like"/>
    <property type="match status" value="2"/>
</dbReference>
<feature type="compositionally biased region" description="Low complexity" evidence="1">
    <location>
        <begin position="146"/>
        <end position="162"/>
    </location>
</feature>
<dbReference type="PANTHER" id="PTHR42887">
    <property type="entry name" value="OS12G0638800 PROTEIN"/>
    <property type="match status" value="1"/>
</dbReference>
<sequence length="469" mass="49546">MRQGAIDLIVIGGGPAGLLAAITAARRGRRVVLLERLPRPGAKLLASGGGRCNLTNTLPLAAFQERFGKTGRFLGPALAAFDQAALVEFLAALGVPCHAPDGFHVFPVSHRASDVLEALLAETVRLGITVLAGRRVDRVQVLTASSGNRPAAGRGAPPAAQADSLDRRADSLPDLAPRPEGGLPACRQEAGAPFLVGAGEDHWLASQVVLATGGKGYPDLGTEGDGYALAAALGHAIAPPFPAMLPLRVREPWVGRCRADTIGKAVVRLVRSRGRPVQATGDLIFTADGIRGPVVLDLARDITPRLATDGEVPIEVSLTQGRNEEEVRGIIEAARRRRPEATWLDLLEELVPRPLGRELCVLAGVDPGWRYRQTPGAARDRLLKQLVWTPLTVIGHGGFAQAMVTRGGVRLTEVDPATLASRLVPGLFFAGEVLDVDGPCGGFNLQWAFSSGFLAGHLGDTPARRRPPR</sequence>
<dbReference type="InterPro" id="IPR055178">
    <property type="entry name" value="RsdA/BaiN/AoA(So)-like_dom"/>
</dbReference>
<feature type="domain" description="RsdA/BaiN/AoA(So)-like insert" evidence="3">
    <location>
        <begin position="270"/>
        <end position="404"/>
    </location>
</feature>
<name>A0A367ZJG4_9BACT</name>
<evidence type="ECO:0000256" key="1">
    <source>
        <dbReference type="SAM" id="MobiDB-lite"/>
    </source>
</evidence>
<feature type="region of interest" description="Disordered" evidence="1">
    <location>
        <begin position="146"/>
        <end position="182"/>
    </location>
</feature>
<evidence type="ECO:0000259" key="2">
    <source>
        <dbReference type="Pfam" id="PF03486"/>
    </source>
</evidence>
<dbReference type="EMBL" id="QOQW01000025">
    <property type="protein sequence ID" value="RCK78274.1"/>
    <property type="molecule type" value="Genomic_DNA"/>
</dbReference>
<reference evidence="4 5" key="1">
    <citation type="submission" date="2018-05" db="EMBL/GenBank/DDBJ databases">
        <title>A metagenomic window into the 2 km-deep terrestrial subsurface aquifer revealed taxonomically and functionally diverse microbial community comprising novel uncultured bacterial lineages.</title>
        <authorList>
            <person name="Kadnikov V.V."/>
            <person name="Mardanov A.V."/>
            <person name="Beletsky A.V."/>
            <person name="Banks D."/>
            <person name="Pimenov N.V."/>
            <person name="Frank Y.A."/>
            <person name="Karnachuk O.V."/>
            <person name="Ravin N.V."/>
        </authorList>
    </citation>
    <scope>NUCLEOTIDE SEQUENCE [LARGE SCALE GENOMIC DNA]</scope>
    <source>
        <strain evidence="4">BY5</strain>
    </source>
</reference>
<dbReference type="PANTHER" id="PTHR42887:SF2">
    <property type="entry name" value="OS12G0638800 PROTEIN"/>
    <property type="match status" value="1"/>
</dbReference>
<dbReference type="AlphaFoldDB" id="A0A367ZJG4"/>
<proteinExistence type="predicted"/>
<feature type="domain" description="RsdA/BaiN/AoA(So)-like Rossmann fold-like" evidence="2">
    <location>
        <begin position="7"/>
        <end position="141"/>
    </location>
</feature>
<accession>A0A367ZJG4</accession>
<evidence type="ECO:0000313" key="5">
    <source>
        <dbReference type="Proteomes" id="UP000252355"/>
    </source>
</evidence>
<protein>
    <submittedName>
        <fullName evidence="4">NAD(FAD)-utilizing dehydrogenase</fullName>
    </submittedName>
</protein>
<feature type="domain" description="RsdA/BaiN/AoA(So)-like Rossmann fold-like" evidence="2">
    <location>
        <begin position="194"/>
        <end position="457"/>
    </location>
</feature>
<dbReference type="PRINTS" id="PR00368">
    <property type="entry name" value="FADPNR"/>
</dbReference>
<gene>
    <name evidence="4" type="ORF">OZSIB_1651</name>
</gene>
<dbReference type="PRINTS" id="PR00411">
    <property type="entry name" value="PNDRDTASEI"/>
</dbReference>
<dbReference type="InterPro" id="IPR004792">
    <property type="entry name" value="BaiN-like"/>
</dbReference>
<dbReference type="SUPFAM" id="SSF160996">
    <property type="entry name" value="HI0933 insert domain-like"/>
    <property type="match status" value="1"/>
</dbReference>
<evidence type="ECO:0000259" key="3">
    <source>
        <dbReference type="Pfam" id="PF22780"/>
    </source>
</evidence>
<dbReference type="Proteomes" id="UP000252355">
    <property type="component" value="Unassembled WGS sequence"/>
</dbReference>
<dbReference type="NCBIfam" id="TIGR00275">
    <property type="entry name" value="aminoacetone oxidase family FAD-binding enzyme"/>
    <property type="match status" value="1"/>
</dbReference>